<dbReference type="Proteomes" id="UP000011626">
    <property type="component" value="Unassembled WGS sequence"/>
</dbReference>
<sequence>MATSIAAGASLAGCSSGGGDPTDTPDPATATATATPAPTTAEPTATPTPTETVTETATPTETPTPADPTPSLEAFSYPEGAARDGVDGARLYRSHESALTDAGSVTLTGETGVVASNFEDTVLTTRKLGEGGIAVTREQVGDSMTESLWSPSDERAAYVEMASGFNERYRIDNEAPNPNRAIQLQRFRRLLAGAQWSEATEVVEAGDGGYAATYESTGIADEQSLLRVLFGDRVAEFEASIAVAEGGYVSEVSYDITVERGDRRRREEATVTLGAIGETTVAEPDWAATARDKGVQFEMEPTDDGTAVEVEMVNGGEVPAEARVSLSDTQGRGQVQLSDSLTTGDRLFLSLTERSALSVSTDGAPGDGRQLGGFARATIRYRNFRLFSAESPL</sequence>
<evidence type="ECO:0000313" key="2">
    <source>
        <dbReference type="EMBL" id="ELZ27596.1"/>
    </source>
</evidence>
<name>M0CWI9_9EURY</name>
<dbReference type="Pfam" id="PF24381">
    <property type="entry name" value="DUF7537"/>
    <property type="match status" value="1"/>
</dbReference>
<evidence type="ECO:0000313" key="3">
    <source>
        <dbReference type="Proteomes" id="UP000011626"/>
    </source>
</evidence>
<dbReference type="eggNOG" id="arCOG02829">
    <property type="taxonomic scope" value="Archaea"/>
</dbReference>
<dbReference type="EMBL" id="AOIU01000013">
    <property type="protein sequence ID" value="ELZ27596.1"/>
    <property type="molecule type" value="Genomic_DNA"/>
</dbReference>
<comment type="caution">
    <text evidence="2">The sequence shown here is derived from an EMBL/GenBank/DDBJ whole genome shotgun (WGS) entry which is preliminary data.</text>
</comment>
<feature type="compositionally biased region" description="Low complexity" evidence="1">
    <location>
        <begin position="21"/>
        <end position="64"/>
    </location>
</feature>
<dbReference type="InterPro" id="IPR055959">
    <property type="entry name" value="DUF7537"/>
</dbReference>
<evidence type="ECO:0000256" key="1">
    <source>
        <dbReference type="SAM" id="MobiDB-lite"/>
    </source>
</evidence>
<gene>
    <name evidence="2" type="ORF">C475_06740</name>
</gene>
<keyword evidence="3" id="KW-1185">Reference proteome</keyword>
<feature type="compositionally biased region" description="Low complexity" evidence="1">
    <location>
        <begin position="1"/>
        <end position="14"/>
    </location>
</feature>
<feature type="region of interest" description="Disordered" evidence="1">
    <location>
        <begin position="1"/>
        <end position="76"/>
    </location>
</feature>
<protein>
    <submittedName>
        <fullName evidence="2">Uncharacterized protein</fullName>
    </submittedName>
</protein>
<proteinExistence type="predicted"/>
<accession>M0CWI9</accession>
<dbReference type="AlphaFoldDB" id="M0CWI9"/>
<organism evidence="2 3">
    <name type="scientific">Halosimplex carlsbadense 2-9-1</name>
    <dbReference type="NCBI Taxonomy" id="797114"/>
    <lineage>
        <taxon>Archaea</taxon>
        <taxon>Methanobacteriati</taxon>
        <taxon>Methanobacteriota</taxon>
        <taxon>Stenosarchaea group</taxon>
        <taxon>Halobacteria</taxon>
        <taxon>Halobacteriales</taxon>
        <taxon>Haloarculaceae</taxon>
        <taxon>Halosimplex</taxon>
    </lineage>
</organism>
<reference evidence="2 3" key="1">
    <citation type="journal article" date="2014" name="PLoS Genet.">
        <title>Phylogenetically driven sequencing of extremely halophilic archaea reveals strategies for static and dynamic osmo-response.</title>
        <authorList>
            <person name="Becker E.A."/>
            <person name="Seitzer P.M."/>
            <person name="Tritt A."/>
            <person name="Larsen D."/>
            <person name="Krusor M."/>
            <person name="Yao A.I."/>
            <person name="Wu D."/>
            <person name="Madern D."/>
            <person name="Eisen J.A."/>
            <person name="Darling A.E."/>
            <person name="Facciotti M.T."/>
        </authorList>
    </citation>
    <scope>NUCLEOTIDE SEQUENCE [LARGE SCALE GENOMIC DNA]</scope>
    <source>
        <strain evidence="2 3">2-9-1</strain>
    </source>
</reference>